<comment type="similarity">
    <text evidence="1">Belongs to the glycerophosphoryl diester phosphodiesterase family.</text>
</comment>
<dbReference type="SUPFAM" id="SSF51695">
    <property type="entry name" value="PLC-like phosphodiesterases"/>
    <property type="match status" value="1"/>
</dbReference>
<sequence length="377" mass="42892">MASSTSGCIIIALLVLFLITPAPVAAGHHERVLKHSSGKKPLQTERPYNIAHRGANGELPEETHAAYERAVVEGTDFLETDIISTKDGKLICFHDLTLDATTDIANHTEFKDRVRTYEVQGANVTGFFTVDFTLAEILTLGAVQRWPFRDQSYNGKYKVIIFEEYIEIALNTTDRIVGIYPEIKNPVFINQHVKWPGGKTHENIFVETLQKYGYGGKYLSEAWKQKPLFIQSFAPTALAKAATLIDSPLIFLIDDFSVPTQDTNLTFYQITTNQYFDYLVSFGVVGIGPWKDNIAIPNAENYAAPPTHLIRRAHDHGLQVHPYTFRNENQFLHFNYHQDPYQEYIYWLADLKVDGLFTDFCGSLKLYQDWAMPLKTQ</sequence>
<keyword evidence="5" id="KW-0378">Hydrolase</keyword>
<protein>
    <recommendedName>
        <fullName evidence="2">glycerophosphodiester phosphodiesterase</fullName>
        <ecNumber evidence="2">3.1.4.46</ecNumber>
    </recommendedName>
</protein>
<evidence type="ECO:0000256" key="3">
    <source>
        <dbReference type="ARBA" id="ARBA00022729"/>
    </source>
</evidence>
<evidence type="ECO:0000256" key="2">
    <source>
        <dbReference type="ARBA" id="ARBA00012247"/>
    </source>
</evidence>
<evidence type="ECO:0000256" key="7">
    <source>
        <dbReference type="SAM" id="SignalP"/>
    </source>
</evidence>
<comment type="catalytic activity">
    <reaction evidence="6">
        <text>a sn-glycero-3-phosphodiester + H2O = an alcohol + sn-glycerol 3-phosphate + H(+)</text>
        <dbReference type="Rhea" id="RHEA:12969"/>
        <dbReference type="ChEBI" id="CHEBI:15377"/>
        <dbReference type="ChEBI" id="CHEBI:15378"/>
        <dbReference type="ChEBI" id="CHEBI:30879"/>
        <dbReference type="ChEBI" id="CHEBI:57597"/>
        <dbReference type="ChEBI" id="CHEBI:83408"/>
        <dbReference type="EC" id="3.1.4.46"/>
    </reaction>
</comment>
<evidence type="ECO:0000313" key="9">
    <source>
        <dbReference type="EMBL" id="CAK9205785.1"/>
    </source>
</evidence>
<dbReference type="Gene3D" id="3.20.20.190">
    <property type="entry name" value="Phosphatidylinositol (PI) phosphodiesterase"/>
    <property type="match status" value="1"/>
</dbReference>
<dbReference type="EMBL" id="OZ019907">
    <property type="protein sequence ID" value="CAK9205785.1"/>
    <property type="molecule type" value="Genomic_DNA"/>
</dbReference>
<reference evidence="9" key="1">
    <citation type="submission" date="2024-02" db="EMBL/GenBank/DDBJ databases">
        <authorList>
            <consortium name="ELIXIR-Norway"/>
            <consortium name="Elixir Norway"/>
        </authorList>
    </citation>
    <scope>NUCLEOTIDE SEQUENCE</scope>
</reference>
<dbReference type="PANTHER" id="PTHR43620:SF7">
    <property type="entry name" value="GLYCEROPHOSPHODIESTER PHOSPHODIESTERASE GDPD5-RELATED"/>
    <property type="match status" value="1"/>
</dbReference>
<dbReference type="PROSITE" id="PS51704">
    <property type="entry name" value="GP_PDE"/>
    <property type="match status" value="1"/>
</dbReference>
<feature type="domain" description="GP-PDE" evidence="8">
    <location>
        <begin position="47"/>
        <end position="368"/>
    </location>
</feature>
<name>A0ABP0TVW5_9BRYO</name>
<organism evidence="9 10">
    <name type="scientific">Sphagnum troendelagicum</name>
    <dbReference type="NCBI Taxonomy" id="128251"/>
    <lineage>
        <taxon>Eukaryota</taxon>
        <taxon>Viridiplantae</taxon>
        <taxon>Streptophyta</taxon>
        <taxon>Embryophyta</taxon>
        <taxon>Bryophyta</taxon>
        <taxon>Sphagnophytina</taxon>
        <taxon>Sphagnopsida</taxon>
        <taxon>Sphagnales</taxon>
        <taxon>Sphagnaceae</taxon>
        <taxon>Sphagnum</taxon>
    </lineage>
</organism>
<evidence type="ECO:0000313" key="10">
    <source>
        <dbReference type="Proteomes" id="UP001497512"/>
    </source>
</evidence>
<dbReference type="Proteomes" id="UP001497512">
    <property type="component" value="Chromosome 15"/>
</dbReference>
<dbReference type="EC" id="3.1.4.46" evidence="2"/>
<evidence type="ECO:0000256" key="5">
    <source>
        <dbReference type="ARBA" id="ARBA00022801"/>
    </source>
</evidence>
<proteinExistence type="inferred from homology"/>
<dbReference type="Pfam" id="PF03009">
    <property type="entry name" value="GDPD"/>
    <property type="match status" value="1"/>
</dbReference>
<evidence type="ECO:0000256" key="6">
    <source>
        <dbReference type="ARBA" id="ARBA00047512"/>
    </source>
</evidence>
<keyword evidence="10" id="KW-1185">Reference proteome</keyword>
<evidence type="ECO:0000256" key="4">
    <source>
        <dbReference type="ARBA" id="ARBA00022798"/>
    </source>
</evidence>
<keyword evidence="4" id="KW-0319">Glycerol metabolism</keyword>
<dbReference type="InterPro" id="IPR030395">
    <property type="entry name" value="GP_PDE_dom"/>
</dbReference>
<gene>
    <name evidence="9" type="ORF">CSSPTR1EN2_LOCUS8022</name>
</gene>
<feature type="signal peptide" evidence="7">
    <location>
        <begin position="1"/>
        <end position="26"/>
    </location>
</feature>
<dbReference type="PANTHER" id="PTHR43620">
    <property type="entry name" value="GLYCEROPHOSPHORYL DIESTER PHOSPHODIESTERASE"/>
    <property type="match status" value="1"/>
</dbReference>
<dbReference type="InterPro" id="IPR017946">
    <property type="entry name" value="PLC-like_Pdiesterase_TIM-brl"/>
</dbReference>
<accession>A0ABP0TVW5</accession>
<dbReference type="CDD" id="cd08602">
    <property type="entry name" value="GDPD_ScGlpQ1_like"/>
    <property type="match status" value="1"/>
</dbReference>
<evidence type="ECO:0000256" key="1">
    <source>
        <dbReference type="ARBA" id="ARBA00007277"/>
    </source>
</evidence>
<keyword evidence="3 7" id="KW-0732">Signal</keyword>
<evidence type="ECO:0000259" key="8">
    <source>
        <dbReference type="PROSITE" id="PS51704"/>
    </source>
</evidence>
<feature type="chain" id="PRO_5045550852" description="glycerophosphodiester phosphodiesterase" evidence="7">
    <location>
        <begin position="27"/>
        <end position="377"/>
    </location>
</feature>